<dbReference type="GO" id="GO:0006269">
    <property type="term" value="P:DNA replication, synthesis of primer"/>
    <property type="evidence" value="ECO:0007669"/>
    <property type="project" value="TreeGrafter"/>
</dbReference>
<protein>
    <recommendedName>
        <fullName evidence="3">Toprim domain-containing protein</fullName>
    </recommendedName>
</protein>
<dbReference type="GO" id="GO:0003677">
    <property type="term" value="F:DNA binding"/>
    <property type="evidence" value="ECO:0007669"/>
    <property type="project" value="InterPro"/>
</dbReference>
<gene>
    <name evidence="1" type="ordered locus">Shel_08280</name>
</gene>
<dbReference type="Gene3D" id="3.40.1360.10">
    <property type="match status" value="1"/>
</dbReference>
<sequence length="335" mass="36648">MISAENIATLKAAMPDVLHHYGVANLGRNFCSLWREDRDPSCRFYADSNLVTDYGEGVTVDVFGLVGKVEGVSGFADQVRIVSQIVGHDLDECADYAPKAKAERPPFEPPAKTGFKVNVLETVEKCLCDLYEPEGKPALGYLYGRGFSDADIVRCGLGYVAKPSDLNRCFTLRERVKVNGYVCIPYPHDRGFSQVRYCMLRAVPAEQPPEHKEIRPTGKKSPLFREYLLAEGLPVVYLVEGLLDAIALERVSTRPVSVVALGGTGLKKRIGQVLCYTPAELRPRKVVVAMDEDEAGDKAAKTIAADLKKIGVPYSLMSWPDGCKDACDVLASKGA</sequence>
<dbReference type="STRING" id="471855.Shel_08280"/>
<dbReference type="Gene3D" id="3.90.580.10">
    <property type="entry name" value="Zinc finger, CHC2-type domain"/>
    <property type="match status" value="1"/>
</dbReference>
<evidence type="ECO:0008006" key="3">
    <source>
        <dbReference type="Google" id="ProtNLM"/>
    </source>
</evidence>
<proteinExistence type="predicted"/>
<dbReference type="SUPFAM" id="SSF56731">
    <property type="entry name" value="DNA primase core"/>
    <property type="match status" value="1"/>
</dbReference>
<dbReference type="AlphaFoldDB" id="C7N4P8"/>
<organism evidence="1 2">
    <name type="scientific">Slackia heliotrinireducens (strain ATCC 29202 / DSM 20476 / NCTC 11029 / RHS 1)</name>
    <name type="common">Peptococcus heliotrinreducens</name>
    <dbReference type="NCBI Taxonomy" id="471855"/>
    <lineage>
        <taxon>Bacteria</taxon>
        <taxon>Bacillati</taxon>
        <taxon>Actinomycetota</taxon>
        <taxon>Coriobacteriia</taxon>
        <taxon>Eggerthellales</taxon>
        <taxon>Eggerthellaceae</taxon>
        <taxon>Slackia</taxon>
    </lineage>
</organism>
<dbReference type="Proteomes" id="UP000002026">
    <property type="component" value="Chromosome"/>
</dbReference>
<reference evidence="1 2" key="1">
    <citation type="journal article" date="2009" name="Stand. Genomic Sci.">
        <title>Complete genome sequence of Slackia heliotrinireducens type strain (RHS 1).</title>
        <authorList>
            <person name="Pukall R."/>
            <person name="Lapidus A."/>
            <person name="Nolan M."/>
            <person name="Copeland A."/>
            <person name="Glavina Del Rio T."/>
            <person name="Lucas S."/>
            <person name="Chen F."/>
            <person name="Tice H."/>
            <person name="Cheng J.F."/>
            <person name="Chertkov O."/>
            <person name="Bruce D."/>
            <person name="Goodwin L."/>
            <person name="Kuske C."/>
            <person name="Brettin T."/>
            <person name="Detter J.C."/>
            <person name="Han C."/>
            <person name="Pitluck S."/>
            <person name="Pati A."/>
            <person name="Mavrommatis K."/>
            <person name="Ivanova N."/>
            <person name="Ovchinnikova G."/>
            <person name="Chen A."/>
            <person name="Palaniappan K."/>
            <person name="Schneider S."/>
            <person name="Rohde M."/>
            <person name="Chain P."/>
            <person name="D'haeseleer P."/>
            <person name="Goker M."/>
            <person name="Bristow J."/>
            <person name="Eisen J.A."/>
            <person name="Markowitz V."/>
            <person name="Kyrpides N.C."/>
            <person name="Klenk H.P."/>
            <person name="Hugenholtz P."/>
        </authorList>
    </citation>
    <scope>NUCLEOTIDE SEQUENCE [LARGE SCALE GENOMIC DNA]</scope>
    <source>
        <strain evidence="2">ATCC 29202 / DSM 20476 / NCTC 11029 / RHS 1</strain>
    </source>
</reference>
<dbReference type="eggNOG" id="COG0358">
    <property type="taxonomic scope" value="Bacteria"/>
</dbReference>
<evidence type="ECO:0000313" key="2">
    <source>
        <dbReference type="Proteomes" id="UP000002026"/>
    </source>
</evidence>
<accession>C7N4P8</accession>
<dbReference type="EMBL" id="CP001684">
    <property type="protein sequence ID" value="ACV21883.1"/>
    <property type="molecule type" value="Genomic_DNA"/>
</dbReference>
<dbReference type="PANTHER" id="PTHR30313">
    <property type="entry name" value="DNA PRIMASE"/>
    <property type="match status" value="1"/>
</dbReference>
<dbReference type="InterPro" id="IPR050219">
    <property type="entry name" value="DnaG_primase"/>
</dbReference>
<dbReference type="GO" id="GO:0008270">
    <property type="term" value="F:zinc ion binding"/>
    <property type="evidence" value="ECO:0007669"/>
    <property type="project" value="InterPro"/>
</dbReference>
<evidence type="ECO:0000313" key="1">
    <source>
        <dbReference type="EMBL" id="ACV21883.1"/>
    </source>
</evidence>
<dbReference type="RefSeq" id="WP_012797987.1">
    <property type="nucleotide sequence ID" value="NC_013165.1"/>
</dbReference>
<dbReference type="SUPFAM" id="SSF57783">
    <property type="entry name" value="Zinc beta-ribbon"/>
    <property type="match status" value="1"/>
</dbReference>
<dbReference type="Pfam" id="PF13155">
    <property type="entry name" value="Toprim_2"/>
    <property type="match status" value="1"/>
</dbReference>
<dbReference type="GO" id="GO:0005737">
    <property type="term" value="C:cytoplasm"/>
    <property type="evidence" value="ECO:0007669"/>
    <property type="project" value="TreeGrafter"/>
</dbReference>
<keyword evidence="2" id="KW-1185">Reference proteome</keyword>
<dbReference type="KEGG" id="shi:Shel_08280"/>
<dbReference type="HOGENOM" id="CLU_828739_0_0_11"/>
<name>C7N4P8_SLAHD</name>
<dbReference type="InterPro" id="IPR036977">
    <property type="entry name" value="DNA_primase_Znf_CHC2"/>
</dbReference>
<dbReference type="PANTHER" id="PTHR30313:SF2">
    <property type="entry name" value="DNA PRIMASE"/>
    <property type="match status" value="1"/>
</dbReference>